<evidence type="ECO:0000313" key="3">
    <source>
        <dbReference type="Proteomes" id="UP000314294"/>
    </source>
</evidence>
<sequence>MIGRHWRSSQVKVSEDLDPRPVGPTCSGSTSLGSSSGSQKTQKVLRWFRARGPGSELSLGSWFFWYGLEEPIKSQYSKRSSTQKVFNHNYKPSTSTWSPDTKIHKDLLGTFWTRSHEDLLGTFWTRSHEDLLGTFRAKEQIKSPRHQPIEVSSKFLRRR</sequence>
<organism evidence="2 3">
    <name type="scientific">Liparis tanakae</name>
    <name type="common">Tanaka's snailfish</name>
    <dbReference type="NCBI Taxonomy" id="230148"/>
    <lineage>
        <taxon>Eukaryota</taxon>
        <taxon>Metazoa</taxon>
        <taxon>Chordata</taxon>
        <taxon>Craniata</taxon>
        <taxon>Vertebrata</taxon>
        <taxon>Euteleostomi</taxon>
        <taxon>Actinopterygii</taxon>
        <taxon>Neopterygii</taxon>
        <taxon>Teleostei</taxon>
        <taxon>Neoteleostei</taxon>
        <taxon>Acanthomorphata</taxon>
        <taxon>Eupercaria</taxon>
        <taxon>Perciformes</taxon>
        <taxon>Cottioidei</taxon>
        <taxon>Cottales</taxon>
        <taxon>Liparidae</taxon>
        <taxon>Liparis</taxon>
    </lineage>
</organism>
<gene>
    <name evidence="2" type="ORF">EYF80_055747</name>
</gene>
<dbReference type="EMBL" id="SRLO01002043">
    <property type="protein sequence ID" value="TNN34096.1"/>
    <property type="molecule type" value="Genomic_DNA"/>
</dbReference>
<feature type="compositionally biased region" description="Low complexity" evidence="1">
    <location>
        <begin position="27"/>
        <end position="38"/>
    </location>
</feature>
<name>A0A4Z2EYP0_9TELE</name>
<dbReference type="OrthoDB" id="10647658at2759"/>
<evidence type="ECO:0000256" key="1">
    <source>
        <dbReference type="SAM" id="MobiDB-lite"/>
    </source>
</evidence>
<accession>A0A4Z2EYP0</accession>
<keyword evidence="3" id="KW-1185">Reference proteome</keyword>
<feature type="region of interest" description="Disordered" evidence="1">
    <location>
        <begin position="1"/>
        <end position="38"/>
    </location>
</feature>
<comment type="caution">
    <text evidence="2">The sequence shown here is derived from an EMBL/GenBank/DDBJ whole genome shotgun (WGS) entry which is preliminary data.</text>
</comment>
<dbReference type="Proteomes" id="UP000314294">
    <property type="component" value="Unassembled WGS sequence"/>
</dbReference>
<proteinExistence type="predicted"/>
<protein>
    <submittedName>
        <fullName evidence="2">Uncharacterized protein</fullName>
    </submittedName>
</protein>
<dbReference type="AlphaFoldDB" id="A0A4Z2EYP0"/>
<evidence type="ECO:0000313" key="2">
    <source>
        <dbReference type="EMBL" id="TNN34096.1"/>
    </source>
</evidence>
<reference evidence="2 3" key="1">
    <citation type="submission" date="2019-03" db="EMBL/GenBank/DDBJ databases">
        <title>First draft genome of Liparis tanakae, snailfish: a comprehensive survey of snailfish specific genes.</title>
        <authorList>
            <person name="Kim W."/>
            <person name="Song I."/>
            <person name="Jeong J.-H."/>
            <person name="Kim D."/>
            <person name="Kim S."/>
            <person name="Ryu S."/>
            <person name="Song J.Y."/>
            <person name="Lee S.K."/>
        </authorList>
    </citation>
    <scope>NUCLEOTIDE SEQUENCE [LARGE SCALE GENOMIC DNA]</scope>
    <source>
        <tissue evidence="2">Muscle</tissue>
    </source>
</reference>